<accession>A0A835DSJ0</accession>
<evidence type="ECO:0000256" key="9">
    <source>
        <dbReference type="PIRSR" id="PIRSR600760-2"/>
    </source>
</evidence>
<dbReference type="SUPFAM" id="SSF56655">
    <property type="entry name" value="Carbohydrate phosphatase"/>
    <property type="match status" value="1"/>
</dbReference>
<keyword evidence="4 9" id="KW-0479">Metal-binding</keyword>
<dbReference type="InterPro" id="IPR020583">
    <property type="entry name" value="Inositol_monoP_metal-BS"/>
</dbReference>
<dbReference type="PROSITE" id="PS00629">
    <property type="entry name" value="IMP_1"/>
    <property type="match status" value="1"/>
</dbReference>
<keyword evidence="5" id="KW-0378">Hydrolase</keyword>
<evidence type="ECO:0000256" key="2">
    <source>
        <dbReference type="ARBA" id="ARBA00009759"/>
    </source>
</evidence>
<feature type="binding site" evidence="9">
    <location>
        <position position="225"/>
    </location>
    <ligand>
        <name>Mg(2+)</name>
        <dbReference type="ChEBI" id="CHEBI:18420"/>
        <label>1</label>
        <note>catalytic</note>
    </ligand>
</feature>
<dbReference type="InterPro" id="IPR051090">
    <property type="entry name" value="Inositol_monoP_superfamily"/>
</dbReference>
<comment type="similarity">
    <text evidence="2">Belongs to the inositol monophosphatase superfamily.</text>
</comment>
<reference evidence="10 11" key="1">
    <citation type="submission" date="2020-04" db="EMBL/GenBank/DDBJ databases">
        <title>Plant Genome Project.</title>
        <authorList>
            <person name="Zhang R.-G."/>
        </authorList>
    </citation>
    <scope>NUCLEOTIDE SEQUENCE [LARGE SCALE GENOMIC DNA]</scope>
    <source>
        <strain evidence="10">YNK0</strain>
        <tissue evidence="10">Leaf</tissue>
    </source>
</reference>
<organism evidence="10 11">
    <name type="scientific">Tetracentron sinense</name>
    <name type="common">Spur-leaf</name>
    <dbReference type="NCBI Taxonomy" id="13715"/>
    <lineage>
        <taxon>Eukaryota</taxon>
        <taxon>Viridiplantae</taxon>
        <taxon>Streptophyta</taxon>
        <taxon>Embryophyta</taxon>
        <taxon>Tracheophyta</taxon>
        <taxon>Spermatophyta</taxon>
        <taxon>Magnoliopsida</taxon>
        <taxon>Trochodendrales</taxon>
        <taxon>Trochodendraceae</taxon>
        <taxon>Tetracentron</taxon>
    </lineage>
</organism>
<comment type="caution">
    <text evidence="10">The sequence shown here is derived from an EMBL/GenBank/DDBJ whole genome shotgun (WGS) entry which is preliminary data.</text>
</comment>
<dbReference type="GO" id="GO:0008441">
    <property type="term" value="F:3'(2'),5'-bisphosphate nucleotidase activity"/>
    <property type="evidence" value="ECO:0007669"/>
    <property type="project" value="UniProtKB-EC"/>
</dbReference>
<dbReference type="GO" id="GO:0046872">
    <property type="term" value="F:metal ion binding"/>
    <property type="evidence" value="ECO:0007669"/>
    <property type="project" value="UniProtKB-KW"/>
</dbReference>
<proteinExistence type="inferred from homology"/>
<dbReference type="FunFam" id="3.30.540.10:FF:000020">
    <property type="entry name" value="PAP-specific phosphatase HAL2-like"/>
    <property type="match status" value="1"/>
</dbReference>
<gene>
    <name evidence="10" type="ORF">HHK36_001955</name>
</gene>
<dbReference type="PANTHER" id="PTHR43200">
    <property type="entry name" value="PHOSPHATASE"/>
    <property type="match status" value="1"/>
</dbReference>
<dbReference type="PROSITE" id="PS00630">
    <property type="entry name" value="IMP_2"/>
    <property type="match status" value="1"/>
</dbReference>
<dbReference type="Gene3D" id="3.40.190.80">
    <property type="match status" value="1"/>
</dbReference>
<keyword evidence="11" id="KW-1185">Reference proteome</keyword>
<dbReference type="FunFam" id="3.40.190.80:FF:000003">
    <property type="entry name" value="PAP-specific phosphatase HAL2-like"/>
    <property type="match status" value="1"/>
</dbReference>
<dbReference type="GO" id="GO:0046854">
    <property type="term" value="P:phosphatidylinositol phosphate biosynthetic process"/>
    <property type="evidence" value="ECO:0007669"/>
    <property type="project" value="InterPro"/>
</dbReference>
<evidence type="ECO:0000256" key="7">
    <source>
        <dbReference type="ARBA" id="ARBA00044479"/>
    </source>
</evidence>
<evidence type="ECO:0000256" key="8">
    <source>
        <dbReference type="ARBA" id="ARBA00044484"/>
    </source>
</evidence>
<dbReference type="InterPro" id="IPR006239">
    <property type="entry name" value="DPNP"/>
</dbReference>
<evidence type="ECO:0000256" key="5">
    <source>
        <dbReference type="ARBA" id="ARBA00022801"/>
    </source>
</evidence>
<evidence type="ECO:0000256" key="1">
    <source>
        <dbReference type="ARBA" id="ARBA00001946"/>
    </source>
</evidence>
<dbReference type="OrthoDB" id="411145at2759"/>
<feature type="binding site" evidence="9">
    <location>
        <position position="222"/>
    </location>
    <ligand>
        <name>Mg(2+)</name>
        <dbReference type="ChEBI" id="CHEBI:18420"/>
        <label>1</label>
        <note>catalytic</note>
    </ligand>
</feature>
<name>A0A835DSJ0_TETSI</name>
<protein>
    <recommendedName>
        <fullName evidence="3">3'(2'),5'-bisphosphate nucleotidase</fullName>
        <ecNumber evidence="3">3.1.3.7</ecNumber>
    </recommendedName>
</protein>
<comment type="catalytic activity">
    <reaction evidence="7">
        <text>adenosine 3',5'-bisphosphate + H2O = AMP + phosphate</text>
        <dbReference type="Rhea" id="RHEA:10040"/>
        <dbReference type="ChEBI" id="CHEBI:15377"/>
        <dbReference type="ChEBI" id="CHEBI:43474"/>
        <dbReference type="ChEBI" id="CHEBI:58343"/>
        <dbReference type="ChEBI" id="CHEBI:456215"/>
        <dbReference type="EC" id="3.1.3.7"/>
    </reaction>
    <physiologicalReaction direction="left-to-right" evidence="7">
        <dbReference type="Rhea" id="RHEA:10041"/>
    </physiologicalReaction>
</comment>
<evidence type="ECO:0000256" key="3">
    <source>
        <dbReference type="ARBA" id="ARBA00012633"/>
    </source>
</evidence>
<keyword evidence="6 9" id="KW-0460">Magnesium</keyword>
<comment type="catalytic activity">
    <reaction evidence="8">
        <text>3'-phosphoadenylyl sulfate + H2O = adenosine 5'-phosphosulfate + phosphate</text>
        <dbReference type="Rhea" id="RHEA:77639"/>
        <dbReference type="ChEBI" id="CHEBI:15377"/>
        <dbReference type="ChEBI" id="CHEBI:43474"/>
        <dbReference type="ChEBI" id="CHEBI:58243"/>
        <dbReference type="ChEBI" id="CHEBI:58339"/>
        <dbReference type="EC" id="3.1.3.7"/>
    </reaction>
    <physiologicalReaction direction="left-to-right" evidence="8">
        <dbReference type="Rhea" id="RHEA:77640"/>
    </physiologicalReaction>
</comment>
<dbReference type="NCBIfam" id="TIGR01330">
    <property type="entry name" value="bisphos_HAL2"/>
    <property type="match status" value="1"/>
</dbReference>
<dbReference type="CDD" id="cd01517">
    <property type="entry name" value="PAP_phosphatase"/>
    <property type="match status" value="1"/>
</dbReference>
<dbReference type="GO" id="GO:0000103">
    <property type="term" value="P:sulfate assimilation"/>
    <property type="evidence" value="ECO:0007669"/>
    <property type="project" value="TreeGrafter"/>
</dbReference>
<dbReference type="OMA" id="AGCHGMV"/>
<feature type="binding site" evidence="9">
    <location>
        <position position="155"/>
    </location>
    <ligand>
        <name>Mg(2+)</name>
        <dbReference type="ChEBI" id="CHEBI:18420"/>
        <label>1</label>
        <note>catalytic</note>
    </ligand>
</feature>
<evidence type="ECO:0000256" key="6">
    <source>
        <dbReference type="ARBA" id="ARBA00022842"/>
    </source>
</evidence>
<dbReference type="EMBL" id="JABCRI010000001">
    <property type="protein sequence ID" value="KAF8413958.1"/>
    <property type="molecule type" value="Genomic_DNA"/>
</dbReference>
<dbReference type="InterPro" id="IPR020550">
    <property type="entry name" value="Inositol_monophosphatase_CS"/>
</dbReference>
<comment type="cofactor">
    <cofactor evidence="1 9">
        <name>Mg(2+)</name>
        <dbReference type="ChEBI" id="CHEBI:18420"/>
    </cofactor>
</comment>
<dbReference type="AlphaFoldDB" id="A0A835DSJ0"/>
<dbReference type="PANTHER" id="PTHR43200:SF24">
    <property type="entry name" value="PAP-SPECIFIC PHOSPHATASE HAL2-LIKE"/>
    <property type="match status" value="1"/>
</dbReference>
<dbReference type="Proteomes" id="UP000655225">
    <property type="component" value="Unassembled WGS sequence"/>
</dbReference>
<evidence type="ECO:0000256" key="4">
    <source>
        <dbReference type="ARBA" id="ARBA00022723"/>
    </source>
</evidence>
<sequence length="459" mass="50191">MPLFSRIHATQFPHSLRQGRKSLTSKHVGIRILLLSTHKGHHSSYTKVGLSENFVSLSGVRRRSSSSIMEVEKLGLGYSEPEKYSKELDIAVRVVQMACSLCQRVQETLIPKNIDQVKSKDDDSLVTVADWSVQATVSWVLAECFGSKNVSIVAEEDVQTLSKADAAGLLKAVVNTVNQCLAEAPNYGLMSPDAALGTLEVLEAISRCNSTGGPKGRYWVLDPVDGTLGFVRGDQYAVALALIEDGEVVLGVLGCPNYPMKKEWLNYHHRYYRLMSKLSPPTPESWHKGCVMYARRGSGEALMQPLLHGNQKLVWPNSARTIRVSSIDDPALATFCEPVEKANSSHSFTAGLAHSVGLRKQPLRVYSMVKYAAIARGDAEIFMKFARAGYKEKIWDHAAGVLIIQEAGGVVTDAGGRPLDFSKGIYLEGLDRGVIACSGAILHEKIIRAVYASWDSSSL</sequence>
<feature type="binding site" evidence="9">
    <location>
        <position position="396"/>
    </location>
    <ligand>
        <name>Mg(2+)</name>
        <dbReference type="ChEBI" id="CHEBI:18420"/>
        <label>1</label>
        <note>catalytic</note>
    </ligand>
</feature>
<dbReference type="EC" id="3.1.3.7" evidence="3"/>
<dbReference type="InterPro" id="IPR000760">
    <property type="entry name" value="Inositol_monophosphatase-like"/>
</dbReference>
<evidence type="ECO:0000313" key="10">
    <source>
        <dbReference type="EMBL" id="KAF8413958.1"/>
    </source>
</evidence>
<dbReference type="Gene3D" id="3.30.540.10">
    <property type="entry name" value="Fructose-1,6-Bisphosphatase, subunit A, domain 1"/>
    <property type="match status" value="1"/>
</dbReference>
<dbReference type="Pfam" id="PF00459">
    <property type="entry name" value="Inositol_P"/>
    <property type="match status" value="1"/>
</dbReference>
<evidence type="ECO:0000313" key="11">
    <source>
        <dbReference type="Proteomes" id="UP000655225"/>
    </source>
</evidence>